<dbReference type="Proteomes" id="UP000666915">
    <property type="component" value="Unassembled WGS sequence"/>
</dbReference>
<organism evidence="8 9">
    <name type="scientific">Actinomadura nitritigenes</name>
    <dbReference type="NCBI Taxonomy" id="134602"/>
    <lineage>
        <taxon>Bacteria</taxon>
        <taxon>Bacillati</taxon>
        <taxon>Actinomycetota</taxon>
        <taxon>Actinomycetes</taxon>
        <taxon>Streptosporangiales</taxon>
        <taxon>Thermomonosporaceae</taxon>
        <taxon>Actinomadura</taxon>
    </lineage>
</organism>
<feature type="compositionally biased region" description="Pro residues" evidence="6">
    <location>
        <begin position="461"/>
        <end position="474"/>
    </location>
</feature>
<evidence type="ECO:0000256" key="7">
    <source>
        <dbReference type="SAM" id="Phobius"/>
    </source>
</evidence>
<reference evidence="8 9" key="1">
    <citation type="submission" date="2021-03" db="EMBL/GenBank/DDBJ databases">
        <authorList>
            <person name="Kanchanasin P."/>
            <person name="Saeng-In P."/>
            <person name="Phongsopitanun W."/>
            <person name="Yuki M."/>
            <person name="Kudo T."/>
            <person name="Ohkuma M."/>
            <person name="Tanasupawat S."/>
        </authorList>
    </citation>
    <scope>NUCLEOTIDE SEQUENCE [LARGE SCALE GENOMIC DNA]</scope>
    <source>
        <strain evidence="8 9">L46</strain>
    </source>
</reference>
<protein>
    <submittedName>
        <fullName evidence="8">Amino acid permease</fullName>
    </submittedName>
</protein>
<keyword evidence="3 7" id="KW-0812">Transmembrane</keyword>
<comment type="caution">
    <text evidence="8">The sequence shown here is derived from an EMBL/GenBank/DDBJ whole genome shotgun (WGS) entry which is preliminary data.</text>
</comment>
<feature type="transmembrane region" description="Helical" evidence="7">
    <location>
        <begin position="413"/>
        <end position="431"/>
    </location>
</feature>
<dbReference type="InterPro" id="IPR002293">
    <property type="entry name" value="AA/rel_permease1"/>
</dbReference>
<sequence length="474" mass="49358">MSPKPARRKLGLWMATALVVGNMIGSGVFLLPSSLAEYGPISLVAWGFTAAGAILLALVFARLARAYPKTGGPYAYARRAFGDFVGFQTAWGYWIAVWAGNAAIAVAFVGYLAHFWHALGHDKALAAGVGVAAVWLLTAVNAYGVREGGAVQVLTTVIKLVPLLLIAVGGLFFVKSGNFGEFNASGDSAFGAVTATAALTLWSFIGLESATVPAEDVRDPRRNIPRATVAGTAVTALIYILGTVAVLGLVPAAALATSTAPFADAADAAFGGWAGDLVAAGAAISAFGALNGWILLQGQIPFAAARDGLFPRVFARTGRGGTPVLGLVVSSVLVTGLMLMNYNASLVDQFTFIILLATLTTLIPYAYAAMAELVLLATDRAAFSGGRLARAAVIALLAFGYTVWAIGGAGYEVVYKGTLLIFAGMPVYAWLKYRDHRDRDEVVEAEVEEAVEEAEEYGPAPDLPDTPEPPVHAA</sequence>
<proteinExistence type="predicted"/>
<feature type="transmembrane region" description="Helical" evidence="7">
    <location>
        <begin position="12"/>
        <end position="31"/>
    </location>
</feature>
<comment type="subcellular location">
    <subcellularLocation>
        <location evidence="1">Cell membrane</location>
        <topology evidence="1">Multi-pass membrane protein</topology>
    </subcellularLocation>
</comment>
<dbReference type="PIRSF" id="PIRSF006060">
    <property type="entry name" value="AA_transporter"/>
    <property type="match status" value="1"/>
</dbReference>
<evidence type="ECO:0000256" key="3">
    <source>
        <dbReference type="ARBA" id="ARBA00022692"/>
    </source>
</evidence>
<dbReference type="EMBL" id="JAGEOK010000009">
    <property type="protein sequence ID" value="MBO2438971.1"/>
    <property type="molecule type" value="Genomic_DNA"/>
</dbReference>
<feature type="transmembrane region" description="Helical" evidence="7">
    <location>
        <begin position="85"/>
        <end position="112"/>
    </location>
</feature>
<feature type="transmembrane region" description="Helical" evidence="7">
    <location>
        <begin position="324"/>
        <end position="344"/>
    </location>
</feature>
<evidence type="ECO:0000256" key="4">
    <source>
        <dbReference type="ARBA" id="ARBA00022989"/>
    </source>
</evidence>
<feature type="region of interest" description="Disordered" evidence="6">
    <location>
        <begin position="448"/>
        <end position="474"/>
    </location>
</feature>
<evidence type="ECO:0000256" key="6">
    <source>
        <dbReference type="SAM" id="MobiDB-lite"/>
    </source>
</evidence>
<feature type="transmembrane region" description="Helical" evidence="7">
    <location>
        <begin position="350"/>
        <end position="376"/>
    </location>
</feature>
<evidence type="ECO:0000256" key="2">
    <source>
        <dbReference type="ARBA" id="ARBA00022475"/>
    </source>
</evidence>
<dbReference type="Pfam" id="PF13520">
    <property type="entry name" value="AA_permease_2"/>
    <property type="match status" value="1"/>
</dbReference>
<feature type="transmembrane region" description="Helical" evidence="7">
    <location>
        <begin position="277"/>
        <end position="296"/>
    </location>
</feature>
<evidence type="ECO:0000313" key="9">
    <source>
        <dbReference type="Proteomes" id="UP000666915"/>
    </source>
</evidence>
<evidence type="ECO:0000256" key="1">
    <source>
        <dbReference type="ARBA" id="ARBA00004651"/>
    </source>
</evidence>
<feature type="transmembrane region" description="Helical" evidence="7">
    <location>
        <begin position="388"/>
        <end position="407"/>
    </location>
</feature>
<feature type="transmembrane region" description="Helical" evidence="7">
    <location>
        <begin position="124"/>
        <end position="145"/>
    </location>
</feature>
<dbReference type="Gene3D" id="1.20.1740.10">
    <property type="entry name" value="Amino acid/polyamine transporter I"/>
    <property type="match status" value="1"/>
</dbReference>
<keyword evidence="5 7" id="KW-0472">Membrane</keyword>
<dbReference type="PANTHER" id="PTHR42770">
    <property type="entry name" value="AMINO ACID TRANSPORTER-RELATED"/>
    <property type="match status" value="1"/>
</dbReference>
<evidence type="ECO:0000256" key="5">
    <source>
        <dbReference type="ARBA" id="ARBA00023136"/>
    </source>
</evidence>
<gene>
    <name evidence="8" type="ORF">J4557_15735</name>
</gene>
<feature type="transmembrane region" description="Helical" evidence="7">
    <location>
        <begin position="228"/>
        <end position="257"/>
    </location>
</feature>
<feature type="transmembrane region" description="Helical" evidence="7">
    <location>
        <begin position="188"/>
        <end position="207"/>
    </location>
</feature>
<feature type="transmembrane region" description="Helical" evidence="7">
    <location>
        <begin position="43"/>
        <end position="64"/>
    </location>
</feature>
<feature type="transmembrane region" description="Helical" evidence="7">
    <location>
        <begin position="157"/>
        <end position="176"/>
    </location>
</feature>
<dbReference type="RefSeq" id="WP_208267272.1">
    <property type="nucleotide sequence ID" value="NZ_BAAAGM010000031.1"/>
</dbReference>
<accession>A0ABS3QYA8</accession>
<dbReference type="InterPro" id="IPR050367">
    <property type="entry name" value="APC_superfamily"/>
</dbReference>
<keyword evidence="2" id="KW-1003">Cell membrane</keyword>
<name>A0ABS3QYA8_9ACTN</name>
<dbReference type="PANTHER" id="PTHR42770:SF18">
    <property type="entry name" value="ARGININE_AGMATINE ANTIPORTER"/>
    <property type="match status" value="1"/>
</dbReference>
<keyword evidence="4 7" id="KW-1133">Transmembrane helix</keyword>
<evidence type="ECO:0000313" key="8">
    <source>
        <dbReference type="EMBL" id="MBO2438971.1"/>
    </source>
</evidence>
<keyword evidence="9" id="KW-1185">Reference proteome</keyword>